<feature type="compositionally biased region" description="Basic residues" evidence="5">
    <location>
        <begin position="296"/>
        <end position="307"/>
    </location>
</feature>
<evidence type="ECO:0000256" key="5">
    <source>
        <dbReference type="SAM" id="MobiDB-lite"/>
    </source>
</evidence>
<keyword evidence="9" id="KW-1185">Reference proteome</keyword>
<feature type="domain" description="DUF7083" evidence="7">
    <location>
        <begin position="58"/>
        <end position="143"/>
    </location>
</feature>
<dbReference type="CDD" id="cd01647">
    <property type="entry name" value="RT_LTR"/>
    <property type="match status" value="1"/>
</dbReference>
<accession>A0A0D6LN13</accession>
<dbReference type="InterPro" id="IPR021109">
    <property type="entry name" value="Peptidase_aspartic_dom_sf"/>
</dbReference>
<keyword evidence="1" id="KW-0808">Transferase</keyword>
<evidence type="ECO:0000259" key="6">
    <source>
        <dbReference type="Pfam" id="PF00078"/>
    </source>
</evidence>
<dbReference type="InterPro" id="IPR043128">
    <property type="entry name" value="Rev_trsase/Diguanyl_cyclase"/>
</dbReference>
<dbReference type="AlphaFoldDB" id="A0A0D6LN13"/>
<dbReference type="Pfam" id="PF00078">
    <property type="entry name" value="RVT_1"/>
    <property type="match status" value="1"/>
</dbReference>
<evidence type="ECO:0000313" key="8">
    <source>
        <dbReference type="EMBL" id="EPB73465.1"/>
    </source>
</evidence>
<dbReference type="InterPro" id="IPR043502">
    <property type="entry name" value="DNA/RNA_pol_sf"/>
</dbReference>
<dbReference type="InterPro" id="IPR000477">
    <property type="entry name" value="RT_dom"/>
</dbReference>
<dbReference type="Gene3D" id="2.40.70.10">
    <property type="entry name" value="Acid Proteases"/>
    <property type="match status" value="1"/>
</dbReference>
<dbReference type="PANTHER" id="PTHR37984">
    <property type="entry name" value="PROTEIN CBG26694"/>
    <property type="match status" value="1"/>
</dbReference>
<evidence type="ECO:0000256" key="1">
    <source>
        <dbReference type="ARBA" id="ARBA00022679"/>
    </source>
</evidence>
<dbReference type="SUPFAM" id="SSF56672">
    <property type="entry name" value="DNA/RNA polymerases"/>
    <property type="match status" value="1"/>
</dbReference>
<dbReference type="Gene3D" id="3.10.10.10">
    <property type="entry name" value="HIV Type 1 Reverse Transcriptase, subunit A, domain 1"/>
    <property type="match status" value="1"/>
</dbReference>
<evidence type="ECO:0000313" key="9">
    <source>
        <dbReference type="Proteomes" id="UP000054495"/>
    </source>
</evidence>
<sequence length="554" mass="64042">MPSSSMAMESEQAPRWLEEVLQQQNQRIADSVSMLLDREASTSAVDFTSPPSRVGPYGDLMRDLHTFKYEGDEDETFNAWYSRYGPVIEDRGKALSDDRKRNLIVEKLDKATYKTYSEHGLPLKPQEIDLTTTIDDLRKLIGPKRTLIRCRYEFLKSTCPPLNGAFREHDQEEVRRRFHEGRRQRLVKVSRSPLGSHRPVTFETSLRLPNWLNRLKESDSAPPLDDFINECGTLVTSRTDNQAIESIEVNAAYQRKLEKQNKKHSYLPNKGSRYRRQPSDHSLNSPSRNEKSASPTKKHGTKRPKWKHRCRNIAASAHGARTHLKVRINGHSTRLQLDTGADITMISRRAWEDMKLPKLYRSIIIIRTADGSAMNILGSFKAAFTIFDRKDDLQKEQDTATLRNRLIPSIEVDDESKELLTINTHRDSFRYNRLTFGVKFSPGIFQQIIDLMIAGLYGVAAYLDDIIVTGRNIKEHRHSLEGLFKRIYTYGFRVRMEKCTSEIRYLGDIIDKSGRCPDPEKIRAITEMPVPKEVVQLRSFLEMVNHYRVFIKDN</sequence>
<keyword evidence="4" id="KW-0378">Hydrolase</keyword>
<dbReference type="Gene3D" id="3.30.70.270">
    <property type="match status" value="2"/>
</dbReference>
<dbReference type="EMBL" id="KE124987">
    <property type="protein sequence ID" value="EPB73465.1"/>
    <property type="molecule type" value="Genomic_DNA"/>
</dbReference>
<dbReference type="GO" id="GO:0016779">
    <property type="term" value="F:nucleotidyltransferase activity"/>
    <property type="evidence" value="ECO:0007669"/>
    <property type="project" value="UniProtKB-KW"/>
</dbReference>
<dbReference type="InterPro" id="IPR050951">
    <property type="entry name" value="Retrovirus_Pol_polyprotein"/>
</dbReference>
<feature type="compositionally biased region" description="Polar residues" evidence="5">
    <location>
        <begin position="280"/>
        <end position="295"/>
    </location>
</feature>
<dbReference type="Pfam" id="PF23309">
    <property type="entry name" value="DUF7083"/>
    <property type="match status" value="1"/>
</dbReference>
<name>A0A0D6LN13_9BILA</name>
<organism evidence="8 9">
    <name type="scientific">Ancylostoma ceylanicum</name>
    <dbReference type="NCBI Taxonomy" id="53326"/>
    <lineage>
        <taxon>Eukaryota</taxon>
        <taxon>Metazoa</taxon>
        <taxon>Ecdysozoa</taxon>
        <taxon>Nematoda</taxon>
        <taxon>Chromadorea</taxon>
        <taxon>Rhabditida</taxon>
        <taxon>Rhabditina</taxon>
        <taxon>Rhabditomorpha</taxon>
        <taxon>Strongyloidea</taxon>
        <taxon>Ancylostomatidae</taxon>
        <taxon>Ancylostomatinae</taxon>
        <taxon>Ancylostoma</taxon>
    </lineage>
</organism>
<dbReference type="Pfam" id="PF13975">
    <property type="entry name" value="gag-asp_proteas"/>
    <property type="match status" value="1"/>
</dbReference>
<dbReference type="Proteomes" id="UP000054495">
    <property type="component" value="Unassembled WGS sequence"/>
</dbReference>
<keyword evidence="2" id="KW-0548">Nucleotidyltransferase</keyword>
<dbReference type="GO" id="GO:0004519">
    <property type="term" value="F:endonuclease activity"/>
    <property type="evidence" value="ECO:0007669"/>
    <property type="project" value="UniProtKB-KW"/>
</dbReference>
<gene>
    <name evidence="8" type="ORF">ANCCEY_07449</name>
</gene>
<protein>
    <submittedName>
        <fullName evidence="8">Uncharacterized protein</fullName>
    </submittedName>
</protein>
<proteinExistence type="predicted"/>
<keyword evidence="4" id="KW-0255">Endonuclease</keyword>
<dbReference type="SUPFAM" id="SSF50630">
    <property type="entry name" value="Acid proteases"/>
    <property type="match status" value="1"/>
</dbReference>
<keyword evidence="3" id="KW-0540">Nuclease</keyword>
<evidence type="ECO:0000256" key="3">
    <source>
        <dbReference type="ARBA" id="ARBA00022722"/>
    </source>
</evidence>
<dbReference type="InterPro" id="IPR055510">
    <property type="entry name" value="DUF7083"/>
</dbReference>
<feature type="region of interest" description="Disordered" evidence="5">
    <location>
        <begin position="258"/>
        <end position="307"/>
    </location>
</feature>
<evidence type="ECO:0000256" key="2">
    <source>
        <dbReference type="ARBA" id="ARBA00022695"/>
    </source>
</evidence>
<evidence type="ECO:0000256" key="4">
    <source>
        <dbReference type="ARBA" id="ARBA00022759"/>
    </source>
</evidence>
<evidence type="ECO:0000259" key="7">
    <source>
        <dbReference type="Pfam" id="PF23309"/>
    </source>
</evidence>
<feature type="domain" description="Reverse transcriptase" evidence="6">
    <location>
        <begin position="410"/>
        <end position="507"/>
    </location>
</feature>
<reference evidence="8 9" key="1">
    <citation type="submission" date="2013-05" db="EMBL/GenBank/DDBJ databases">
        <title>Draft genome of the parasitic nematode Anyclostoma ceylanicum.</title>
        <authorList>
            <person name="Mitreva M."/>
        </authorList>
    </citation>
    <scope>NUCLEOTIDE SEQUENCE [LARGE SCALE GENOMIC DNA]</scope>
</reference>
<dbReference type="PANTHER" id="PTHR37984:SF5">
    <property type="entry name" value="PROTEIN NYNRIN-LIKE"/>
    <property type="match status" value="1"/>
</dbReference>